<reference evidence="2 3" key="1">
    <citation type="submission" date="2021-03" db="EMBL/GenBank/DDBJ databases">
        <title>Genomic Encyclopedia of Type Strains, Phase IV (KMG-IV): sequencing the most valuable type-strain genomes for metagenomic binning, comparative biology and taxonomic classification.</title>
        <authorList>
            <person name="Goeker M."/>
        </authorList>
    </citation>
    <scope>NUCLEOTIDE SEQUENCE [LARGE SCALE GENOMIC DNA]</scope>
    <source>
        <strain evidence="2 3">DSM 1289</strain>
    </source>
</reference>
<dbReference type="Gene3D" id="3.40.50.11390">
    <property type="match status" value="1"/>
</dbReference>
<comment type="caution">
    <text evidence="2">The sequence shown here is derived from an EMBL/GenBank/DDBJ whole genome shotgun (WGS) entry which is preliminary data.</text>
</comment>
<dbReference type="EMBL" id="JAGGJX010000001">
    <property type="protein sequence ID" value="MBP1854866.1"/>
    <property type="molecule type" value="Genomic_DNA"/>
</dbReference>
<dbReference type="InterPro" id="IPR024258">
    <property type="entry name" value="DUF3798"/>
</dbReference>
<gene>
    <name evidence="2" type="ORF">J2Z43_001256</name>
</gene>
<sequence>MFKKVTALLMTMTLVVMTSGCSMLTKNKNKKEEVKDFKVIVFTESKSANKDQYNAVNTLVKDFKEKNKLKEDEKGKKKPKKEIIHEVLPANFENNPYETEKKIDKFTKDKTVQAFVIATDKPGLLLALKNVKKKRPEVITMSAPMGESVNDLSEYVDVNLGMNPKQRAISMVKLAKKLGARTFVHYSTPQDLTDKKILERKDQIKIACIDEQIGFVEIGLPDYTNDQEKKAMKDFLEKDIDSQVKKFGIDINVFGANEDLDTIILDKAKDLKYIVAEQSTPNPTKSYPEVMGFKVAKKDEENYEKLNDKISEGAKKYGLSSRLGGYTMPYNVFLTMFATELAVEMVTEDLTQEDVCDDEYLEAFAEIRFGVGTKFEDFSDTIYNYQLMGLDPLIY</sequence>
<accession>A0ABS4EA97</accession>
<dbReference type="PROSITE" id="PS51257">
    <property type="entry name" value="PROKAR_LIPOPROTEIN"/>
    <property type="match status" value="1"/>
</dbReference>
<proteinExistence type="predicted"/>
<feature type="signal peptide" evidence="1">
    <location>
        <begin position="1"/>
        <end position="18"/>
    </location>
</feature>
<dbReference type="RefSeq" id="WP_209456303.1">
    <property type="nucleotide sequence ID" value="NZ_BAAACS010000013.1"/>
</dbReference>
<dbReference type="Gene3D" id="3.30.30.130">
    <property type="match status" value="1"/>
</dbReference>
<dbReference type="Gene3D" id="3.40.50.11400">
    <property type="match status" value="1"/>
</dbReference>
<keyword evidence="3" id="KW-1185">Reference proteome</keyword>
<evidence type="ECO:0000313" key="3">
    <source>
        <dbReference type="Proteomes" id="UP000767291"/>
    </source>
</evidence>
<protein>
    <recommendedName>
        <fullName evidence="4">Lipoprotein</fullName>
    </recommendedName>
</protein>
<evidence type="ECO:0008006" key="4">
    <source>
        <dbReference type="Google" id="ProtNLM"/>
    </source>
</evidence>
<feature type="chain" id="PRO_5047487251" description="Lipoprotein" evidence="1">
    <location>
        <begin position="19"/>
        <end position="395"/>
    </location>
</feature>
<name>A0ABS4EA97_9FIRM</name>
<evidence type="ECO:0000256" key="1">
    <source>
        <dbReference type="SAM" id="SignalP"/>
    </source>
</evidence>
<organism evidence="2 3">
    <name type="scientific">Metaclostridioides mangenotii</name>
    <dbReference type="NCBI Taxonomy" id="1540"/>
    <lineage>
        <taxon>Bacteria</taxon>
        <taxon>Bacillati</taxon>
        <taxon>Bacillota</taxon>
        <taxon>Clostridia</taxon>
        <taxon>Peptostreptococcales</taxon>
        <taxon>Peptostreptococcaceae</taxon>
        <taxon>Metaclostridioides</taxon>
    </lineage>
</organism>
<dbReference type="Proteomes" id="UP000767291">
    <property type="component" value="Unassembled WGS sequence"/>
</dbReference>
<keyword evidence="1" id="KW-0732">Signal</keyword>
<evidence type="ECO:0000313" key="2">
    <source>
        <dbReference type="EMBL" id="MBP1854866.1"/>
    </source>
</evidence>
<dbReference type="Pfam" id="PF12683">
    <property type="entry name" value="DUF3798"/>
    <property type="match status" value="1"/>
</dbReference>